<evidence type="ECO:0000313" key="2">
    <source>
        <dbReference type="EMBL" id="OVE62804.1"/>
    </source>
</evidence>
<accession>A0A202CGP3</accession>
<feature type="repeat" description="TPR" evidence="1">
    <location>
        <begin position="58"/>
        <end position="91"/>
    </location>
</feature>
<dbReference type="SMART" id="SM00028">
    <property type="entry name" value="TPR"/>
    <property type="match status" value="1"/>
</dbReference>
<dbReference type="Gene3D" id="1.25.40.10">
    <property type="entry name" value="Tetratricopeptide repeat domain"/>
    <property type="match status" value="1"/>
</dbReference>
<dbReference type="Proteomes" id="UP000196355">
    <property type="component" value="Unassembled WGS sequence"/>
</dbReference>
<name>A0A202CGP3_9FLAO</name>
<dbReference type="InterPro" id="IPR019734">
    <property type="entry name" value="TPR_rpt"/>
</dbReference>
<proteinExistence type="predicted"/>
<evidence type="ECO:0000256" key="1">
    <source>
        <dbReference type="PROSITE-ProRule" id="PRU00339"/>
    </source>
</evidence>
<dbReference type="EMBL" id="MVAG01000039">
    <property type="protein sequence ID" value="OVE62804.1"/>
    <property type="molecule type" value="Genomic_DNA"/>
</dbReference>
<organism evidence="2 3">
    <name type="scientific">Chryseobacterium mucoviscidosis</name>
    <dbReference type="NCBI Taxonomy" id="1945581"/>
    <lineage>
        <taxon>Bacteria</taxon>
        <taxon>Pseudomonadati</taxon>
        <taxon>Bacteroidota</taxon>
        <taxon>Flavobacteriia</taxon>
        <taxon>Flavobacteriales</taxon>
        <taxon>Weeksellaceae</taxon>
        <taxon>Chryseobacterium group</taxon>
        <taxon>Chryseobacterium</taxon>
    </lineage>
</organism>
<protein>
    <submittedName>
        <fullName evidence="2">Uncharacterized protein</fullName>
    </submittedName>
</protein>
<sequence>MFGNFRKKIKIMNNINTRLQNVKKLQAKRWENEDHWDAINDLLIKELDEILALEPENTSALINIAAIYSDMGEDEQALKHLHKALNLGSADKNLFVNLAIVMTYMGKHPEEYHEFLEIAEDKTEDPLTFKAHFDPESR</sequence>
<dbReference type="AlphaFoldDB" id="A0A202CGP3"/>
<keyword evidence="1" id="KW-0802">TPR repeat</keyword>
<dbReference type="SUPFAM" id="SSF48452">
    <property type="entry name" value="TPR-like"/>
    <property type="match status" value="1"/>
</dbReference>
<dbReference type="PROSITE" id="PS50005">
    <property type="entry name" value="TPR"/>
    <property type="match status" value="1"/>
</dbReference>
<keyword evidence="3" id="KW-1185">Reference proteome</keyword>
<reference evidence="3" key="1">
    <citation type="submission" date="2017-02" db="EMBL/GenBank/DDBJ databases">
        <authorList>
            <person name="Tetz G."/>
            <person name="Tetz V."/>
        </authorList>
    </citation>
    <scope>NUCLEOTIDE SEQUENCE [LARGE SCALE GENOMIC DNA]</scope>
    <source>
        <strain evidence="3">VT16-26</strain>
    </source>
</reference>
<dbReference type="InterPro" id="IPR011990">
    <property type="entry name" value="TPR-like_helical_dom_sf"/>
</dbReference>
<gene>
    <name evidence="2" type="ORF">B0E34_00825</name>
</gene>
<evidence type="ECO:0000313" key="3">
    <source>
        <dbReference type="Proteomes" id="UP000196355"/>
    </source>
</evidence>
<comment type="caution">
    <text evidence="2">The sequence shown here is derived from an EMBL/GenBank/DDBJ whole genome shotgun (WGS) entry which is preliminary data.</text>
</comment>